<dbReference type="InterPro" id="IPR019775">
    <property type="entry name" value="WD40_repeat_CS"/>
</dbReference>
<feature type="repeat" description="WD" evidence="8">
    <location>
        <begin position="374"/>
        <end position="407"/>
    </location>
</feature>
<accession>A0ABQ8FJT3</accession>
<dbReference type="PANTHER" id="PTHR22848">
    <property type="entry name" value="WD40 REPEAT PROTEIN"/>
    <property type="match status" value="1"/>
</dbReference>
<evidence type="ECO:0000256" key="2">
    <source>
        <dbReference type="ARBA" id="ARBA00022574"/>
    </source>
</evidence>
<feature type="repeat" description="WD" evidence="8">
    <location>
        <begin position="502"/>
        <end position="543"/>
    </location>
</feature>
<dbReference type="Gene3D" id="2.130.10.10">
    <property type="entry name" value="YVTN repeat-like/Quinoprotein amine dehydrogenase"/>
    <property type="match status" value="2"/>
</dbReference>
<comment type="similarity">
    <text evidence="6">Belongs to the WD repeat SMU1 family.</text>
</comment>
<dbReference type="EMBL" id="JAFCIX010000116">
    <property type="protein sequence ID" value="KAH6598134.1"/>
    <property type="molecule type" value="Genomic_DNA"/>
</dbReference>
<keyword evidence="5" id="KW-0508">mRNA splicing</keyword>
<dbReference type="InterPro" id="IPR001680">
    <property type="entry name" value="WD40_rpt"/>
</dbReference>
<reference evidence="9 10" key="1">
    <citation type="submission" date="2021-02" db="EMBL/GenBank/DDBJ databases">
        <title>Variation within the Batrachochytrium salamandrivorans European outbreak.</title>
        <authorList>
            <person name="Kelly M."/>
            <person name="Pasmans F."/>
            <person name="Shea T.P."/>
            <person name="Munoz J.F."/>
            <person name="Carranza S."/>
            <person name="Cuomo C.A."/>
            <person name="Martel A."/>
        </authorList>
    </citation>
    <scope>NUCLEOTIDE SEQUENCE [LARGE SCALE GENOMIC DNA]</scope>
    <source>
        <strain evidence="9 10">AMFP18/2</strain>
    </source>
</reference>
<evidence type="ECO:0000256" key="6">
    <source>
        <dbReference type="ARBA" id="ARBA00025801"/>
    </source>
</evidence>
<dbReference type="PROSITE" id="PS50896">
    <property type="entry name" value="LISH"/>
    <property type="match status" value="1"/>
</dbReference>
<dbReference type="Pfam" id="PF00400">
    <property type="entry name" value="WD40"/>
    <property type="match status" value="7"/>
</dbReference>
<sequence length="629" mass="69675">MAQPPQDVVAELMRPTLDTTGIETAAITTAADSTDAADAADAAAAVVSATATPMPYVDTAHTPNTALVANADAGTSASTPKWLQLARHQCIVPGWSIDRSVQPSESIFDANDDRIKEDIVRMIAQYLGDEGYGSAKMTLLDEANVKAFKRAENHSEIKRMRKAIFEGDWPEIDRLCSRPLVRNSKSFVYAAYKQQYLEYIDHHEIQKAFTHLNKRLKPLEHLQTTPNEFKDLCYLLTAKSVQDSPSFKNWEGIGPSREKLAELFQSMIDYDEGDREGSVYIPPQRLLRLLRQATAYQVESARYYPSITPKISSLLEDYSSLVVPNTIKNVFTGHTSNIKCVEFVGEDGKYLVSGSSDNTCRVWLTETGKQVGLLEGHTSRIWDVTSTMNGHYIASASGDSTVKVWSVTESTIPCLTTLSGCSGDIYTVKYHPTDSYLVSGGYDKIVRLYDIERGVVSKTFSGHQLSVSKVIFSPLGNLIISGSKDNTIKFWDIVSGLCIKTISAHLGEVTCVETNSDGTLLLSSSKDNSNRLWDIRMLRPIRKFKGHQNTSKNFIRASFAGESLIVGGSEDGAVYLWDRDKGDVLQRLRGNRGVVYSAVWNAKQALLASCSEDRTLSTWWFDPKHGIGR</sequence>
<dbReference type="CDD" id="cd00200">
    <property type="entry name" value="WD40"/>
    <property type="match status" value="1"/>
</dbReference>
<feature type="repeat" description="WD" evidence="8">
    <location>
        <begin position="418"/>
        <end position="459"/>
    </location>
</feature>
<keyword evidence="10" id="KW-1185">Reference proteome</keyword>
<gene>
    <name evidence="9" type="ORF">BASA50_004015</name>
</gene>
<name>A0ABQ8FJT3_9FUNG</name>
<dbReference type="SUPFAM" id="SSF50978">
    <property type="entry name" value="WD40 repeat-like"/>
    <property type="match status" value="1"/>
</dbReference>
<keyword evidence="3" id="KW-0507">mRNA processing</keyword>
<dbReference type="Proteomes" id="UP001648503">
    <property type="component" value="Unassembled WGS sequence"/>
</dbReference>
<dbReference type="InterPro" id="IPR006594">
    <property type="entry name" value="LisH"/>
</dbReference>
<dbReference type="SMART" id="SM00320">
    <property type="entry name" value="WD40"/>
    <property type="match status" value="7"/>
</dbReference>
<proteinExistence type="inferred from homology"/>
<evidence type="ECO:0000256" key="4">
    <source>
        <dbReference type="ARBA" id="ARBA00022737"/>
    </source>
</evidence>
<comment type="subcellular location">
    <subcellularLocation>
        <location evidence="1">Nucleus speckle</location>
    </subcellularLocation>
</comment>
<dbReference type="InterPro" id="IPR020472">
    <property type="entry name" value="WD40_PAC1"/>
</dbReference>
<evidence type="ECO:0000256" key="3">
    <source>
        <dbReference type="ARBA" id="ARBA00022664"/>
    </source>
</evidence>
<dbReference type="InterPro" id="IPR045184">
    <property type="entry name" value="SMU1"/>
</dbReference>
<evidence type="ECO:0000256" key="1">
    <source>
        <dbReference type="ARBA" id="ARBA00004324"/>
    </source>
</evidence>
<dbReference type="InterPro" id="IPR015943">
    <property type="entry name" value="WD40/YVTN_repeat-like_dom_sf"/>
</dbReference>
<dbReference type="PROSITE" id="PS50294">
    <property type="entry name" value="WD_REPEATS_REGION"/>
    <property type="match status" value="5"/>
</dbReference>
<evidence type="ECO:0000256" key="7">
    <source>
        <dbReference type="ARBA" id="ARBA00026184"/>
    </source>
</evidence>
<keyword evidence="2 8" id="KW-0853">WD repeat</keyword>
<feature type="repeat" description="WD" evidence="8">
    <location>
        <begin position="331"/>
        <end position="373"/>
    </location>
</feature>
<evidence type="ECO:0000256" key="5">
    <source>
        <dbReference type="ARBA" id="ARBA00023187"/>
    </source>
</evidence>
<feature type="repeat" description="WD" evidence="8">
    <location>
        <begin position="460"/>
        <end position="501"/>
    </location>
</feature>
<dbReference type="InterPro" id="IPR036322">
    <property type="entry name" value="WD40_repeat_dom_sf"/>
</dbReference>
<dbReference type="PROSITE" id="PS00678">
    <property type="entry name" value="WD_REPEATS_1"/>
    <property type="match status" value="1"/>
</dbReference>
<feature type="repeat" description="WD" evidence="8">
    <location>
        <begin position="588"/>
        <end position="619"/>
    </location>
</feature>
<keyword evidence="4" id="KW-0677">Repeat</keyword>
<organism evidence="9 10">
    <name type="scientific">Batrachochytrium salamandrivorans</name>
    <dbReference type="NCBI Taxonomy" id="1357716"/>
    <lineage>
        <taxon>Eukaryota</taxon>
        <taxon>Fungi</taxon>
        <taxon>Fungi incertae sedis</taxon>
        <taxon>Chytridiomycota</taxon>
        <taxon>Chytridiomycota incertae sedis</taxon>
        <taxon>Chytridiomycetes</taxon>
        <taxon>Rhizophydiales</taxon>
        <taxon>Rhizophydiales incertae sedis</taxon>
        <taxon>Batrachochytrium</taxon>
    </lineage>
</organism>
<protein>
    <recommendedName>
        <fullName evidence="7">WD40 repeat-containing protein SMU1</fullName>
    </recommendedName>
</protein>
<comment type="caution">
    <text evidence="9">The sequence shown here is derived from an EMBL/GenBank/DDBJ whole genome shotgun (WGS) entry which is preliminary data.</text>
</comment>
<evidence type="ECO:0000313" key="9">
    <source>
        <dbReference type="EMBL" id="KAH6598134.1"/>
    </source>
</evidence>
<dbReference type="PROSITE" id="PS50082">
    <property type="entry name" value="WD_REPEATS_2"/>
    <property type="match status" value="7"/>
</dbReference>
<feature type="repeat" description="WD" evidence="8">
    <location>
        <begin position="563"/>
        <end position="587"/>
    </location>
</feature>
<dbReference type="PRINTS" id="PR00320">
    <property type="entry name" value="GPROTEINBRPT"/>
</dbReference>
<evidence type="ECO:0000256" key="8">
    <source>
        <dbReference type="PROSITE-ProRule" id="PRU00221"/>
    </source>
</evidence>
<evidence type="ECO:0000313" key="10">
    <source>
        <dbReference type="Proteomes" id="UP001648503"/>
    </source>
</evidence>